<dbReference type="GeneTree" id="ENSGT00940000161968"/>
<feature type="coiled-coil region" evidence="4">
    <location>
        <begin position="206"/>
        <end position="233"/>
    </location>
</feature>
<reference evidence="6" key="1">
    <citation type="submission" date="2023-09" db="UniProtKB">
        <authorList>
            <consortium name="Ensembl"/>
        </authorList>
    </citation>
    <scope>IDENTIFICATION</scope>
</reference>
<dbReference type="SUPFAM" id="SSF64593">
    <property type="entry name" value="Intermediate filament protein, coiled coil region"/>
    <property type="match status" value="1"/>
</dbReference>
<dbReference type="GO" id="GO:0005882">
    <property type="term" value="C:intermediate filament"/>
    <property type="evidence" value="ECO:0007669"/>
    <property type="project" value="UniProtKB-KW"/>
</dbReference>
<feature type="coiled-coil region" evidence="4">
    <location>
        <begin position="86"/>
        <end position="127"/>
    </location>
</feature>
<dbReference type="SMART" id="SM01391">
    <property type="entry name" value="Filament"/>
    <property type="match status" value="1"/>
</dbReference>
<evidence type="ECO:0000259" key="5">
    <source>
        <dbReference type="PROSITE" id="PS51842"/>
    </source>
</evidence>
<evidence type="ECO:0000256" key="2">
    <source>
        <dbReference type="ARBA" id="ARBA00022754"/>
    </source>
</evidence>
<dbReference type="PANTHER" id="PTHR23239">
    <property type="entry name" value="INTERMEDIATE FILAMENT"/>
    <property type="match status" value="1"/>
</dbReference>
<dbReference type="PROSITE" id="PS51842">
    <property type="entry name" value="IF_ROD_2"/>
    <property type="match status" value="1"/>
</dbReference>
<dbReference type="InterPro" id="IPR039008">
    <property type="entry name" value="IF_rod_dom"/>
</dbReference>
<accession>A0A8C0DSD8</accession>
<dbReference type="FunFam" id="1.20.5.1160:FF:000002">
    <property type="entry name" value="Type I keratin 10"/>
    <property type="match status" value="1"/>
</dbReference>
<dbReference type="GO" id="GO:0005198">
    <property type="term" value="F:structural molecule activity"/>
    <property type="evidence" value="ECO:0007669"/>
    <property type="project" value="InterPro"/>
</dbReference>
<dbReference type="PANTHER" id="PTHR23239:SF90">
    <property type="entry name" value="KERATIN, TYPE I CYTOSKELETAL 40"/>
    <property type="match status" value="1"/>
</dbReference>
<dbReference type="GO" id="GO:0045109">
    <property type="term" value="P:intermediate filament organization"/>
    <property type="evidence" value="ECO:0007669"/>
    <property type="project" value="TreeGrafter"/>
</dbReference>
<dbReference type="OMA" id="CAVENCC"/>
<name>A0A8C0DSD8_BALMU</name>
<protein>
    <recommendedName>
        <fullName evidence="5">IF rod domain-containing protein</fullName>
    </recommendedName>
</protein>
<evidence type="ECO:0000256" key="4">
    <source>
        <dbReference type="SAM" id="Coils"/>
    </source>
</evidence>
<dbReference type="Ensembl" id="ENSBMST00010026703.1">
    <property type="protein sequence ID" value="ENSBMSP00010024236.1"/>
    <property type="gene ID" value="ENSBMSG00010017624.1"/>
</dbReference>
<dbReference type="Pfam" id="PF00038">
    <property type="entry name" value="Filament"/>
    <property type="match status" value="1"/>
</dbReference>
<dbReference type="Gene3D" id="1.20.5.1160">
    <property type="entry name" value="Vasodilator-stimulated phosphoprotein"/>
    <property type="match status" value="1"/>
</dbReference>
<proteinExistence type="predicted"/>
<keyword evidence="3 4" id="KW-0175">Coiled coil</keyword>
<dbReference type="GO" id="GO:0030855">
    <property type="term" value="P:epithelial cell differentiation"/>
    <property type="evidence" value="ECO:0007669"/>
    <property type="project" value="TreeGrafter"/>
</dbReference>
<dbReference type="PRINTS" id="PR01248">
    <property type="entry name" value="TYPE1KERATIN"/>
</dbReference>
<sequence>MASDYSSTCCSSESGVRVSDWALASTCSVETTCLPSACATSRCQAPSFLSRSRVPTGCLAPCCFAGSCNVPCSVGNCAWCEDGMFNSNEKETMQFLNDRLAKYLEKVRGLEEMNAELECRIREQCEEDVPLVCPDYQCYFDTIEDIQQKISCTKAENSRVAVQLDNCKLAADDFRSKYESELALRQLVENDISGLRGILGEPTLCKSNLEAHADSLKDDLLCLKKNHEEVRKMAKSLKGSKSDKVKLVELMLCI</sequence>
<organism evidence="6">
    <name type="scientific">Balaenoptera musculus</name>
    <name type="common">Blue whale</name>
    <dbReference type="NCBI Taxonomy" id="9771"/>
    <lineage>
        <taxon>Eukaryota</taxon>
        <taxon>Metazoa</taxon>
        <taxon>Chordata</taxon>
        <taxon>Craniata</taxon>
        <taxon>Vertebrata</taxon>
        <taxon>Euteleostomi</taxon>
        <taxon>Mammalia</taxon>
        <taxon>Eutheria</taxon>
        <taxon>Laurasiatheria</taxon>
        <taxon>Artiodactyla</taxon>
        <taxon>Whippomorpha</taxon>
        <taxon>Cetacea</taxon>
        <taxon>Mysticeti</taxon>
        <taxon>Balaenopteridae</taxon>
        <taxon>Balaenoptera</taxon>
    </lineage>
</organism>
<evidence type="ECO:0000256" key="3">
    <source>
        <dbReference type="ARBA" id="ARBA00023054"/>
    </source>
</evidence>
<dbReference type="AlphaFoldDB" id="A0A8C0DSD8"/>
<dbReference type="InterPro" id="IPR002957">
    <property type="entry name" value="Keratin_I"/>
</dbReference>
<feature type="domain" description="IF rod" evidence="5">
    <location>
        <begin position="89"/>
        <end position="254"/>
    </location>
</feature>
<evidence type="ECO:0000313" key="6">
    <source>
        <dbReference type="Ensembl" id="ENSBMSP00010024236.1"/>
    </source>
</evidence>
<keyword evidence="1" id="KW-0416">Keratin</keyword>
<evidence type="ECO:0000256" key="1">
    <source>
        <dbReference type="ARBA" id="ARBA00022744"/>
    </source>
</evidence>
<keyword evidence="2" id="KW-0403">Intermediate filament</keyword>